<dbReference type="Proteomes" id="UP000004662">
    <property type="component" value="Chromosome"/>
</dbReference>
<sequence length="155" mass="17857">MRNHYFPSDPSAPSPLRAKVSRRVRFEEADPLGIVWHGRYASYFEDARECLGNAHGIGYADFFAQGYSIPLRRLIVDYLVPLTYPEEFTVEAILHWSAAMRLNYEFILRGQDDEVRATGCTVHLLVNDNMALQMTIPAFYRDFLDRWRAGGLVQP</sequence>
<protein>
    <submittedName>
        <fullName evidence="3">Thioesterase superfamily protein</fullName>
    </submittedName>
</protein>
<dbReference type="EMBL" id="CM001368">
    <property type="protein sequence ID" value="EHJ48842.1"/>
    <property type="molecule type" value="Genomic_DNA"/>
</dbReference>
<organism evidence="3 4">
    <name type="scientific">Solidesulfovibrio carbinoliphilus subsp. oakridgensis</name>
    <dbReference type="NCBI Taxonomy" id="694327"/>
    <lineage>
        <taxon>Bacteria</taxon>
        <taxon>Pseudomonadati</taxon>
        <taxon>Thermodesulfobacteriota</taxon>
        <taxon>Desulfovibrionia</taxon>
        <taxon>Desulfovibrionales</taxon>
        <taxon>Desulfovibrionaceae</taxon>
        <taxon>Solidesulfovibrio</taxon>
    </lineage>
</organism>
<evidence type="ECO:0000313" key="3">
    <source>
        <dbReference type="EMBL" id="EHJ48842.1"/>
    </source>
</evidence>
<gene>
    <name evidence="3" type="ORF">DFW101_2839</name>
</gene>
<name>G7QBH9_9BACT</name>
<keyword evidence="4" id="KW-1185">Reference proteome</keyword>
<dbReference type="SUPFAM" id="SSF54637">
    <property type="entry name" value="Thioesterase/thiol ester dehydrase-isomerase"/>
    <property type="match status" value="1"/>
</dbReference>
<dbReference type="InterPro" id="IPR029069">
    <property type="entry name" value="HotDog_dom_sf"/>
</dbReference>
<dbReference type="PANTHER" id="PTHR31793">
    <property type="entry name" value="4-HYDROXYBENZOYL-COA THIOESTERASE FAMILY MEMBER"/>
    <property type="match status" value="1"/>
</dbReference>
<reference evidence="4" key="1">
    <citation type="journal article" date="2015" name="Genome Announc.">
        <title>High-Quality Draft Genome Sequence of Desulfovibrio carbinoliphilus FW-101-2B, an Organic Acid-Oxidizing Sulfate-Reducing Bacterium Isolated from Uranium(VI)-Contaminated Groundwater.</title>
        <authorList>
            <person name="Ramsay B.D."/>
            <person name="Hwang C."/>
            <person name="Woo H.L."/>
            <person name="Carroll S.L."/>
            <person name="Lucas S."/>
            <person name="Han J."/>
            <person name="Lapidus A.L."/>
            <person name="Cheng J.F."/>
            <person name="Goodwin L.A."/>
            <person name="Pitluck S."/>
            <person name="Peters L."/>
            <person name="Chertkov O."/>
            <person name="Held B."/>
            <person name="Detter J.C."/>
            <person name="Han C.S."/>
            <person name="Tapia R."/>
            <person name="Land M.L."/>
            <person name="Hauser L.J."/>
            <person name="Kyrpides N.C."/>
            <person name="Ivanova N.N."/>
            <person name="Mikhailova N."/>
            <person name="Pagani I."/>
            <person name="Woyke T."/>
            <person name="Arkin A.P."/>
            <person name="Dehal P."/>
            <person name="Chivian D."/>
            <person name="Criddle C.S."/>
            <person name="Wu W."/>
            <person name="Chakraborty R."/>
            <person name="Hazen T.C."/>
            <person name="Fields M.W."/>
        </authorList>
    </citation>
    <scope>NUCLEOTIDE SEQUENCE [LARGE SCALE GENOMIC DNA]</scope>
    <source>
        <strain evidence="4">FW-101-2B</strain>
    </source>
</reference>
<dbReference type="Pfam" id="PF13279">
    <property type="entry name" value="4HBT_2"/>
    <property type="match status" value="1"/>
</dbReference>
<proteinExistence type="inferred from homology"/>
<evidence type="ECO:0000313" key="4">
    <source>
        <dbReference type="Proteomes" id="UP000004662"/>
    </source>
</evidence>
<dbReference type="Gene3D" id="3.10.129.10">
    <property type="entry name" value="Hotdog Thioesterase"/>
    <property type="match status" value="1"/>
</dbReference>
<dbReference type="CDD" id="cd00586">
    <property type="entry name" value="4HBT"/>
    <property type="match status" value="1"/>
</dbReference>
<dbReference type="HOGENOM" id="CLU_101141_3_0_7"/>
<dbReference type="PANTHER" id="PTHR31793:SF27">
    <property type="entry name" value="NOVEL THIOESTERASE SUPERFAMILY DOMAIN AND SAPOSIN A-TYPE DOMAIN CONTAINING PROTEIN (0610012H03RIK)"/>
    <property type="match status" value="1"/>
</dbReference>
<dbReference type="OrthoDB" id="9800856at2"/>
<dbReference type="STRING" id="694327.DFW101_2839"/>
<comment type="similarity">
    <text evidence="1">Belongs to the 4-hydroxybenzoyl-CoA thioesterase family.</text>
</comment>
<evidence type="ECO:0000256" key="2">
    <source>
        <dbReference type="ARBA" id="ARBA00022801"/>
    </source>
</evidence>
<keyword evidence="2" id="KW-0378">Hydrolase</keyword>
<evidence type="ECO:0000256" key="1">
    <source>
        <dbReference type="ARBA" id="ARBA00005953"/>
    </source>
</evidence>
<dbReference type="AlphaFoldDB" id="G7QBH9"/>
<dbReference type="eggNOG" id="COG0824">
    <property type="taxonomic scope" value="Bacteria"/>
</dbReference>
<accession>G7QBH9</accession>
<dbReference type="RefSeq" id="WP_009182202.1">
    <property type="nucleotide sequence ID" value="NZ_CM001368.1"/>
</dbReference>
<dbReference type="GO" id="GO:0047617">
    <property type="term" value="F:fatty acyl-CoA hydrolase activity"/>
    <property type="evidence" value="ECO:0007669"/>
    <property type="project" value="TreeGrafter"/>
</dbReference>
<dbReference type="InterPro" id="IPR050563">
    <property type="entry name" value="4-hydroxybenzoyl-CoA_TE"/>
</dbReference>